<comment type="caution">
    <text evidence="2">The sequence shown here is derived from an EMBL/GenBank/DDBJ whole genome shotgun (WGS) entry which is preliminary data.</text>
</comment>
<sequence>MKLKVLFLIIIIVLAVAAVGTYWVWEKKGEEVPMPIVQEPRNGTPNTNTDEEVIEPRINPETGWKIFEHPDVPITFEYPGEFSYKGMNLNEGQGFTAIGFENDQLNLTLVFSAEGKGLENIQIKTFGHASFYIHERGFTVPLLEYDDVTPVFVMLSNQAVPPLEDYDTSITPFRVQLRCRTQSCSRASAQDILQRITLSISRPIPARK</sequence>
<keyword evidence="1" id="KW-1133">Transmembrane helix</keyword>
<keyword evidence="1" id="KW-0812">Transmembrane</keyword>
<gene>
    <name evidence="2" type="ORF">A2756_01745</name>
</gene>
<reference evidence="2 3" key="1">
    <citation type="journal article" date="2016" name="Nat. Commun.">
        <title>Thousands of microbial genomes shed light on interconnected biogeochemical processes in an aquifer system.</title>
        <authorList>
            <person name="Anantharaman K."/>
            <person name="Brown C.T."/>
            <person name="Hug L.A."/>
            <person name="Sharon I."/>
            <person name="Castelle C.J."/>
            <person name="Probst A.J."/>
            <person name="Thomas B.C."/>
            <person name="Singh A."/>
            <person name="Wilkins M.J."/>
            <person name="Karaoz U."/>
            <person name="Brodie E.L."/>
            <person name="Williams K.H."/>
            <person name="Hubbard S.S."/>
            <person name="Banfield J.F."/>
        </authorList>
    </citation>
    <scope>NUCLEOTIDE SEQUENCE [LARGE SCALE GENOMIC DNA]</scope>
</reference>
<accession>A0A1G2G6W9</accession>
<keyword evidence="1" id="KW-0472">Membrane</keyword>
<dbReference type="Proteomes" id="UP000177785">
    <property type="component" value="Unassembled WGS sequence"/>
</dbReference>
<evidence type="ECO:0000256" key="1">
    <source>
        <dbReference type="SAM" id="Phobius"/>
    </source>
</evidence>
<feature type="transmembrane region" description="Helical" evidence="1">
    <location>
        <begin position="6"/>
        <end position="25"/>
    </location>
</feature>
<proteinExistence type="predicted"/>
<name>A0A1G2G6W9_9BACT</name>
<organism evidence="2 3">
    <name type="scientific">Candidatus Ryanbacteria bacterium RIFCSPHIGHO2_01_FULL_48_27</name>
    <dbReference type="NCBI Taxonomy" id="1802115"/>
    <lineage>
        <taxon>Bacteria</taxon>
        <taxon>Candidatus Ryaniibacteriota</taxon>
    </lineage>
</organism>
<evidence type="ECO:0000313" key="3">
    <source>
        <dbReference type="Proteomes" id="UP000177785"/>
    </source>
</evidence>
<dbReference type="AlphaFoldDB" id="A0A1G2G6W9"/>
<protein>
    <submittedName>
        <fullName evidence="2">Uncharacterized protein</fullName>
    </submittedName>
</protein>
<evidence type="ECO:0000313" key="2">
    <source>
        <dbReference type="EMBL" id="OGZ45618.1"/>
    </source>
</evidence>
<dbReference type="EMBL" id="MHNL01000005">
    <property type="protein sequence ID" value="OGZ45618.1"/>
    <property type="molecule type" value="Genomic_DNA"/>
</dbReference>